<feature type="compositionally biased region" description="Low complexity" evidence="1">
    <location>
        <begin position="8"/>
        <end position="29"/>
    </location>
</feature>
<keyword evidence="3" id="KW-1185">Reference proteome</keyword>
<sequence length="95" mass="10412">MMAGCFHSSSTCPAAAIPSTSSSSSSGRLPTRRCGTRMSMQSREMPLEVAFLSTSSEVSQPRTRRHKSPVPFIEIWVQENPAVHVFLLLKLGLFS</sequence>
<organism evidence="2 3">
    <name type="scientific">Triticum urartu</name>
    <name type="common">Red wild einkorn</name>
    <name type="synonym">Crithodium urartu</name>
    <dbReference type="NCBI Taxonomy" id="4572"/>
    <lineage>
        <taxon>Eukaryota</taxon>
        <taxon>Viridiplantae</taxon>
        <taxon>Streptophyta</taxon>
        <taxon>Embryophyta</taxon>
        <taxon>Tracheophyta</taxon>
        <taxon>Spermatophyta</taxon>
        <taxon>Magnoliopsida</taxon>
        <taxon>Liliopsida</taxon>
        <taxon>Poales</taxon>
        <taxon>Poaceae</taxon>
        <taxon>BOP clade</taxon>
        <taxon>Pooideae</taxon>
        <taxon>Triticodae</taxon>
        <taxon>Triticeae</taxon>
        <taxon>Triticinae</taxon>
        <taxon>Triticum</taxon>
    </lineage>
</organism>
<proteinExistence type="predicted"/>
<reference evidence="3" key="1">
    <citation type="journal article" date="2013" name="Nature">
        <title>Draft genome of the wheat A-genome progenitor Triticum urartu.</title>
        <authorList>
            <person name="Ling H.Q."/>
            <person name="Zhao S."/>
            <person name="Liu D."/>
            <person name="Wang J."/>
            <person name="Sun H."/>
            <person name="Zhang C."/>
            <person name="Fan H."/>
            <person name="Li D."/>
            <person name="Dong L."/>
            <person name="Tao Y."/>
            <person name="Gao C."/>
            <person name="Wu H."/>
            <person name="Li Y."/>
            <person name="Cui Y."/>
            <person name="Guo X."/>
            <person name="Zheng S."/>
            <person name="Wang B."/>
            <person name="Yu K."/>
            <person name="Liang Q."/>
            <person name="Yang W."/>
            <person name="Lou X."/>
            <person name="Chen J."/>
            <person name="Feng M."/>
            <person name="Jian J."/>
            <person name="Zhang X."/>
            <person name="Luo G."/>
            <person name="Jiang Y."/>
            <person name="Liu J."/>
            <person name="Wang Z."/>
            <person name="Sha Y."/>
            <person name="Zhang B."/>
            <person name="Wu H."/>
            <person name="Tang D."/>
            <person name="Shen Q."/>
            <person name="Xue P."/>
            <person name="Zou S."/>
            <person name="Wang X."/>
            <person name="Liu X."/>
            <person name="Wang F."/>
            <person name="Yang Y."/>
            <person name="An X."/>
            <person name="Dong Z."/>
            <person name="Zhang K."/>
            <person name="Zhang X."/>
            <person name="Luo M.C."/>
            <person name="Dvorak J."/>
            <person name="Tong Y."/>
            <person name="Wang J."/>
            <person name="Yang H."/>
            <person name="Li Z."/>
            <person name="Wang D."/>
            <person name="Zhang A."/>
            <person name="Wang J."/>
        </authorList>
    </citation>
    <scope>NUCLEOTIDE SEQUENCE</scope>
    <source>
        <strain evidence="3">cv. G1812</strain>
    </source>
</reference>
<reference evidence="2" key="2">
    <citation type="submission" date="2018-03" db="EMBL/GenBank/DDBJ databases">
        <title>The Triticum urartu genome reveals the dynamic nature of wheat genome evolution.</title>
        <authorList>
            <person name="Ling H."/>
            <person name="Ma B."/>
            <person name="Shi X."/>
            <person name="Liu H."/>
            <person name="Dong L."/>
            <person name="Sun H."/>
            <person name="Cao Y."/>
            <person name="Gao Q."/>
            <person name="Zheng S."/>
            <person name="Li Y."/>
            <person name="Yu Y."/>
            <person name="Du H."/>
            <person name="Qi M."/>
            <person name="Li Y."/>
            <person name="Yu H."/>
            <person name="Cui Y."/>
            <person name="Wang N."/>
            <person name="Chen C."/>
            <person name="Wu H."/>
            <person name="Zhao Y."/>
            <person name="Zhang J."/>
            <person name="Li Y."/>
            <person name="Zhou W."/>
            <person name="Zhang B."/>
            <person name="Hu W."/>
            <person name="Eijk M."/>
            <person name="Tang J."/>
            <person name="Witsenboer H."/>
            <person name="Zhao S."/>
            <person name="Li Z."/>
            <person name="Zhang A."/>
            <person name="Wang D."/>
            <person name="Liang C."/>
        </authorList>
    </citation>
    <scope>NUCLEOTIDE SEQUENCE [LARGE SCALE GENOMIC DNA]</scope>
    <source>
        <strain evidence="2">cv. G1812</strain>
    </source>
</reference>
<evidence type="ECO:0000256" key="1">
    <source>
        <dbReference type="SAM" id="MobiDB-lite"/>
    </source>
</evidence>
<dbReference type="Proteomes" id="UP000015106">
    <property type="component" value="Chromosome 7"/>
</dbReference>
<accession>A0A8R7UYC2</accession>
<dbReference type="Gramene" id="TuG1812G0700001296.01.T01">
    <property type="protein sequence ID" value="TuG1812G0700001296.01.T01"/>
    <property type="gene ID" value="TuG1812G0700001296.01"/>
</dbReference>
<gene>
    <name evidence="2" type="primary">LOC125518666</name>
</gene>
<evidence type="ECO:0000313" key="3">
    <source>
        <dbReference type="Proteomes" id="UP000015106"/>
    </source>
</evidence>
<dbReference type="AlphaFoldDB" id="A0A8R7UYC2"/>
<protein>
    <submittedName>
        <fullName evidence="2">Uncharacterized protein</fullName>
    </submittedName>
</protein>
<evidence type="ECO:0000313" key="2">
    <source>
        <dbReference type="EnsemblPlants" id="TuG1812G0700001296.01.T01"/>
    </source>
</evidence>
<dbReference type="EnsemblPlants" id="TuG1812G0700001296.01.T01">
    <property type="protein sequence ID" value="TuG1812G0700001296.01.T01"/>
    <property type="gene ID" value="TuG1812G0700001296.01"/>
</dbReference>
<name>A0A8R7UYC2_TRIUA</name>
<feature type="region of interest" description="Disordered" evidence="1">
    <location>
        <begin position="1"/>
        <end position="39"/>
    </location>
</feature>
<reference evidence="2" key="3">
    <citation type="submission" date="2022-06" db="UniProtKB">
        <authorList>
            <consortium name="EnsemblPlants"/>
        </authorList>
    </citation>
    <scope>IDENTIFICATION</scope>
</reference>